<protein>
    <submittedName>
        <fullName evidence="1">Uncharacterized protein</fullName>
    </submittedName>
</protein>
<sequence>MELHVRHLLNDAVQRQDQEKLRLVLTGMVTNQRGTSRHLLMSPSLLVIAAESAAKLQLVDEAQQCLHQYCLGNPRTDQFFCRMLLVQAQIDHFRSNGMKGSDLVQNIITAIASIMKAVAIAQQNKSYLFLLYNCSLVYWDVARPLLRPSLRRHVIPSLQTITEALLKSPRDQFAKEWLFEFVYALSLCFDEAGDSASAAKFANEAINLAKDSDRSIGVRATRLAVHTSRSKNSVPTINLNVTGVKSIIALQSVMSGMVKSDQMASRLKEAVQQITQDIKMEPNSLDLDKLDVVAEIGRAAWKNGIKDLAETCVGQSLFCKSFAGPRRSWMLSELTNAEILIAEKESEARQVDRSARLAALHSIAQTIDGCFRLGHLDLIQDVCMFVWNISLPLLHDRHRSQILTCFRKCAEGLRRFDTGCTEMRALFHYELAQCEISSGDFAKAQIEIDRAHSLDCTLPIDAISPKFRDLVNVNDFLRPYERDIKAMQKRLTFVCGAENHDSLSIEDRAMSLIEQSKEIKDVSGKRAVLSRAMKEVKSLPEDMDSKANRRSAMLWSDLVVQCFKSGFQDMANDSAISLSNFKFSPITDQDCMIMQANAALIRVAIFQSRMQTEGISAKRIIIASAMGALKVGCALEQDWVVKKAIGSLWNAMAPNLTEHFRSQLGVVLMPEFVEALQTCHDALLRFNSGDLRMRLCIGSALARALEVSGNSGAAKQICVCFLEPIISVSESHDLLRIMERVSPNYTLAKPTSTNASDVEFAAIILLIERAHLQKSSSDARLNNLTLAKNALEKIATTSLRQDLVKLKLTLFSEIADIALSLKQPALAIAVCRSCSECGEMSPKELCVMARVECSAGESLATMASFDQLNSHVINMEAIQHFARAVDFSAQSHDEQFMTQSLSGFLKAASELQKVPDDEVQSLSRKLLDILVSLTRTNRDKFSPQLRAHLYMISLTDFFRRREWKSTLTLSETVLKTLPDPVSRPIWKIHLQCVGQLGLDVRAAIGAMKEPSNEFICQVYDSLARNLNDPAMQGSYFREAINSTVDGSINRVLRLAIYAQWMHDQGKFQPSQISQTVKASMDILQNRLVEDALTAPKKKATSLIEVLLAYMHSMLSAVSPEKSKIQHAIQASEYVGLAFTRSFSCIPGCNKSPWSPDIPDDLLARMADCSSEPNIFGKHTIRSKSVLSGLMRSLNFSCEILGAHGLHLMTLPVLRFVSYIASFVSAPFYHLSQIRLAKILSVLGFTVNANQIVKSLPTPSVLGLHDHNALQLCQSLIEIEKNHDAASIVEALINQHPCSSPVGVVALWCRIRIDIRNGRYDRARDDIKALTTNSVTLQPHQICFAVTTNAEYLLSSFKKDQAIQLLENAQQVLLAVPNPDRLASAIAIGRYAEQIVDDKAPVDMLSRFCSACSAHPFIALEISARSAMLTLHSDSSQLVKLHDCEAKLQTMITHPAISAHSHKSPSSPAQRMLSLVTAAIGSCYDRLSRPLPDISSSSDNDDFVRVENRDPSAIISYLASIEMDPSSTEPQRNFDPAIAAYRAASNTIDPPIRSQALVDLAYALIHKNAADLGLDHHQHNFWTASSTSTDDTIDAEIRISLNQAIESAGHNFDLLRKSLVGLALTTDRCDPGMCFMYVARSQHERVRSLAVALFHKLTPSNVQLLALQRRRRLSSVLNGALRDDIQAMDMFLIKTSPAWRRLWSDMPCQVEQLRKLVPADVIVMIITSDCDDSVFIGALETEAQSTIVMRMKVDDDLNEKQVLEAAMSQVTSKLFVKDRHIIICCDELWFTAPFQLLPCFEQAASVSVDFSLALVFSRMSAKRETKVPISSDTFMAVIPPLPDDPAKWHSRMTFLNMKIANPSISTAELQNELSSGASSCAVIAVNTQPWLSISPDADIMTLDSSRLSFLHLIDVDQGAFSYALQLSLAGIDAICCTKSGAGVGDACQAIWESIVKQEDTLGAIVKKSHTIYRETVLIGNPNVII</sequence>
<name>A0A0H5QT07_9EUKA</name>
<accession>A0A0H5QT07</accession>
<dbReference type="InterPro" id="IPR057466">
    <property type="entry name" value="CFAP46_TPR"/>
</dbReference>
<reference evidence="1" key="1">
    <citation type="submission" date="2015-04" db="EMBL/GenBank/DDBJ databases">
        <title>The genome sequence of the plant pathogenic Rhizarian Plasmodiophora brassicae reveals insights in its biotrophic life cycle and the origin of chitin synthesis.</title>
        <authorList>
            <person name="Schwelm A."/>
            <person name="Fogelqvist J."/>
            <person name="Knaust A."/>
            <person name="Julke S."/>
            <person name="Lilja T."/>
            <person name="Dhandapani V."/>
            <person name="Bonilla-Rosso G."/>
            <person name="Karlsson M."/>
            <person name="Shevchenko A."/>
            <person name="Choi S.R."/>
            <person name="Kim H.G."/>
            <person name="Park J.Y."/>
            <person name="Lim Y.P."/>
            <person name="Ludwig-Muller J."/>
            <person name="Dixelius C."/>
        </authorList>
    </citation>
    <scope>NUCLEOTIDE SEQUENCE</scope>
    <source>
        <tissue evidence="1">Potato root galls</tissue>
    </source>
</reference>
<dbReference type="Pfam" id="PF25439">
    <property type="entry name" value="TPR_CFAP46_N"/>
    <property type="match status" value="1"/>
</dbReference>
<proteinExistence type="predicted"/>
<evidence type="ECO:0000313" key="1">
    <source>
        <dbReference type="EMBL" id="CRZ05095.1"/>
    </source>
</evidence>
<dbReference type="EMBL" id="HACM01004653">
    <property type="protein sequence ID" value="CRZ05095.1"/>
    <property type="molecule type" value="Transcribed_RNA"/>
</dbReference>
<dbReference type="GO" id="GO:0035082">
    <property type="term" value="P:axoneme assembly"/>
    <property type="evidence" value="ECO:0007669"/>
    <property type="project" value="InterPro"/>
</dbReference>
<dbReference type="PANTHER" id="PTHR15977">
    <property type="entry name" value="CILIA- AND FLAGELLA-ASSOCIATED PROTEIN 46"/>
    <property type="match status" value="1"/>
</dbReference>
<organism evidence="1">
    <name type="scientific">Spongospora subterranea</name>
    <dbReference type="NCBI Taxonomy" id="70186"/>
    <lineage>
        <taxon>Eukaryota</taxon>
        <taxon>Sar</taxon>
        <taxon>Rhizaria</taxon>
        <taxon>Endomyxa</taxon>
        <taxon>Phytomyxea</taxon>
        <taxon>Plasmodiophorida</taxon>
        <taxon>Plasmodiophoridae</taxon>
        <taxon>Spongospora</taxon>
    </lineage>
</organism>
<dbReference type="GO" id="GO:0060294">
    <property type="term" value="P:cilium movement involved in cell motility"/>
    <property type="evidence" value="ECO:0007669"/>
    <property type="project" value="InterPro"/>
</dbReference>
<dbReference type="PANTHER" id="PTHR15977:SF15">
    <property type="entry name" value="CILIA- AND FLAGELLA-ASSOCIATED PROTEIN 46"/>
    <property type="match status" value="1"/>
</dbReference>
<dbReference type="InterPro" id="IPR039586">
    <property type="entry name" value="CFAP46"/>
</dbReference>